<proteinExistence type="predicted"/>
<evidence type="ECO:0000259" key="2">
    <source>
        <dbReference type="SMART" id="SM00824"/>
    </source>
</evidence>
<dbReference type="SUPFAM" id="SSF53474">
    <property type="entry name" value="alpha/beta-Hydrolases"/>
    <property type="match status" value="1"/>
</dbReference>
<keyword evidence="4" id="KW-1185">Reference proteome</keyword>
<dbReference type="Pfam" id="PF00975">
    <property type="entry name" value="Thioesterase"/>
    <property type="match status" value="1"/>
</dbReference>
<dbReference type="EMBL" id="FPAB01000003">
    <property type="protein sequence ID" value="SFS68921.1"/>
    <property type="molecule type" value="Genomic_DNA"/>
</dbReference>
<organism evidence="3 4">
    <name type="scientific">Streptomyces harbinensis</name>
    <dbReference type="NCBI Taxonomy" id="1176198"/>
    <lineage>
        <taxon>Bacteria</taxon>
        <taxon>Bacillati</taxon>
        <taxon>Actinomycetota</taxon>
        <taxon>Actinomycetes</taxon>
        <taxon>Kitasatosporales</taxon>
        <taxon>Streptomycetaceae</taxon>
        <taxon>Streptomyces</taxon>
    </lineage>
</organism>
<dbReference type="AlphaFoldDB" id="A0A1I6RW42"/>
<accession>A0A1I6RW42</accession>
<dbReference type="STRING" id="1176198.SAMN05444716_103521"/>
<gene>
    <name evidence="3" type="ORF">SAMN05444716_103521</name>
</gene>
<dbReference type="Gene3D" id="3.40.50.1820">
    <property type="entry name" value="alpha/beta hydrolase"/>
    <property type="match status" value="1"/>
</dbReference>
<dbReference type="RefSeq" id="WP_093842838.1">
    <property type="nucleotide sequence ID" value="NZ_FPAB01000003.1"/>
</dbReference>
<reference evidence="4" key="1">
    <citation type="submission" date="2016-10" db="EMBL/GenBank/DDBJ databases">
        <authorList>
            <person name="Varghese N."/>
            <person name="Submissions S."/>
        </authorList>
    </citation>
    <scope>NUCLEOTIDE SEQUENCE [LARGE SCALE GENOMIC DNA]</scope>
    <source>
        <strain evidence="4">CGMCC 4.7047</strain>
    </source>
</reference>
<evidence type="ECO:0000256" key="1">
    <source>
        <dbReference type="SAM" id="MobiDB-lite"/>
    </source>
</evidence>
<protein>
    <submittedName>
        <fullName evidence="3">Thioesterase domain-containing protein</fullName>
    </submittedName>
</protein>
<feature type="domain" description="Thioesterase TesA-like" evidence="2">
    <location>
        <begin position="38"/>
        <end position="247"/>
    </location>
</feature>
<sequence length="268" mass="27745">MTAASPAPAGTTAPPAAPAADAGLLIPISRSAGPLRTVVLHPAGGGLGPYLGLAAALARYGPVSGIRAPGLLPGEEPDDSVPGMTARYLRLIDRLESPVGLLLGWSLGGLLAWELAGRLAARGERPRVVMLDSPALPPAHDGRDGRDRAALRERVIDSAGTTGHDTELVVRTTDAHLRALTRHTVRGGYDHPALLLSCAAEPDAAAHLAHWRTVAPGLRTVSVPCGHFDLLTPPRLRTTTGLVTDFLRDTGPAGPAPASPIRPAEEHP</sequence>
<dbReference type="SMART" id="SM00824">
    <property type="entry name" value="PKS_TE"/>
    <property type="match status" value="1"/>
</dbReference>
<feature type="region of interest" description="Disordered" evidence="1">
    <location>
        <begin position="248"/>
        <end position="268"/>
    </location>
</feature>
<dbReference type="InterPro" id="IPR020802">
    <property type="entry name" value="TesA-like"/>
</dbReference>
<dbReference type="InterPro" id="IPR029058">
    <property type="entry name" value="AB_hydrolase_fold"/>
</dbReference>
<dbReference type="InterPro" id="IPR001031">
    <property type="entry name" value="Thioesterase"/>
</dbReference>
<name>A0A1I6RW42_9ACTN</name>
<evidence type="ECO:0000313" key="4">
    <source>
        <dbReference type="Proteomes" id="UP000198873"/>
    </source>
</evidence>
<evidence type="ECO:0000313" key="3">
    <source>
        <dbReference type="EMBL" id="SFS68921.1"/>
    </source>
</evidence>
<dbReference type="Proteomes" id="UP000198873">
    <property type="component" value="Unassembled WGS sequence"/>
</dbReference>